<reference evidence="11 12" key="1">
    <citation type="journal article" date="2012" name="J. Bacteriol.">
        <title>Complete Genome Sequence of the BTEX-Degrading Bacterium Pseudoxanthomonas spadix BD-a59.</title>
        <authorList>
            <person name="Lee S.H."/>
            <person name="Jin H.M."/>
            <person name="Lee H.J."/>
            <person name="Kim J.M."/>
            <person name="Jeon C.O."/>
        </authorList>
    </citation>
    <scope>NUCLEOTIDE SEQUENCE [LARGE SCALE GENOMIC DNA]</scope>
    <source>
        <strain evidence="11 12">BD-a59</strain>
    </source>
</reference>
<accession>G7UNB3</accession>
<dbReference type="KEGG" id="psd:DSC_09845"/>
<comment type="cofactor">
    <cofactor evidence="1">
        <name>FMN</name>
        <dbReference type="ChEBI" id="CHEBI:58210"/>
    </cofactor>
</comment>
<evidence type="ECO:0000256" key="3">
    <source>
        <dbReference type="ARBA" id="ARBA00022643"/>
    </source>
</evidence>
<dbReference type="OrthoDB" id="9796486at2"/>
<protein>
    <submittedName>
        <fullName evidence="11">Ferredoxin</fullName>
    </submittedName>
</protein>
<dbReference type="Pfam" id="PF22290">
    <property type="entry name" value="DmmA-like_N"/>
    <property type="match status" value="1"/>
</dbReference>
<dbReference type="InterPro" id="IPR017927">
    <property type="entry name" value="FAD-bd_FR_type"/>
</dbReference>
<dbReference type="InterPro" id="IPR054582">
    <property type="entry name" value="DmmA-like_N"/>
</dbReference>
<dbReference type="InterPro" id="IPR006058">
    <property type="entry name" value="2Fe2S_fd_BS"/>
</dbReference>
<dbReference type="Gene3D" id="2.40.30.10">
    <property type="entry name" value="Translation factors"/>
    <property type="match status" value="1"/>
</dbReference>
<gene>
    <name evidence="11" type="ordered locus">DSC_09845</name>
</gene>
<dbReference type="Gene3D" id="3.40.50.80">
    <property type="entry name" value="Nucleotide-binding domain of ferredoxin-NADP reductase (FNR) module"/>
    <property type="match status" value="1"/>
</dbReference>
<sequence length="321" mass="34030">MALLPVIVDAMSRQGAGNMALELVSADGAPLPAFEAGAHVDLHLPGGLVRQYSIASTPADLSRYVLCVRRQAASRGGSACVHERLRVGDTLTISAPRNLFALQPGAHHVLVAGGIGVTPLLAMAQQLHARGASFELHYYTRSRSEVAFERLLQERLGPQHVQVHCGDEGRHARQHLPAALQAGEADHQLYLCGPAAFMEHIAAAARARGWAAERIHSEAFAPPAAIVQGDGDDTGFEVELASSGQVFAIPPGRTIAAVLQEAGVSLSLSCEMGMCGACLTDVVDGIPDHRDSVQSAQEKRSNRQMTLCCSRSHSPRLVLAL</sequence>
<evidence type="ECO:0000313" key="11">
    <source>
        <dbReference type="EMBL" id="AER56617.1"/>
    </source>
</evidence>
<name>G7UNB3_PSEUP</name>
<organism evidence="11 12">
    <name type="scientific">Pseudoxanthomonas spadix (strain BD-a59)</name>
    <dbReference type="NCBI Taxonomy" id="1045855"/>
    <lineage>
        <taxon>Bacteria</taxon>
        <taxon>Pseudomonadati</taxon>
        <taxon>Pseudomonadota</taxon>
        <taxon>Gammaproteobacteria</taxon>
        <taxon>Lysobacterales</taxon>
        <taxon>Lysobacteraceae</taxon>
        <taxon>Pseudoxanthomonas</taxon>
    </lineage>
</organism>
<feature type="domain" description="FAD-binding FR-type" evidence="10">
    <location>
        <begin position="1"/>
        <end position="103"/>
    </location>
</feature>
<keyword evidence="2" id="KW-0285">Flavoprotein</keyword>
<dbReference type="eggNOG" id="COG1018">
    <property type="taxonomic scope" value="Bacteria"/>
</dbReference>
<dbReference type="PRINTS" id="PR00409">
    <property type="entry name" value="PHDIOXRDTASE"/>
</dbReference>
<evidence type="ECO:0000259" key="10">
    <source>
        <dbReference type="PROSITE" id="PS51384"/>
    </source>
</evidence>
<evidence type="ECO:0000256" key="4">
    <source>
        <dbReference type="ARBA" id="ARBA00022714"/>
    </source>
</evidence>
<dbReference type="PROSITE" id="PS00197">
    <property type="entry name" value="2FE2S_FER_1"/>
    <property type="match status" value="1"/>
</dbReference>
<dbReference type="InterPro" id="IPR001041">
    <property type="entry name" value="2Fe-2S_ferredoxin-type"/>
</dbReference>
<evidence type="ECO:0000256" key="7">
    <source>
        <dbReference type="ARBA" id="ARBA00023004"/>
    </source>
</evidence>
<dbReference type="PANTHER" id="PTHR47354:SF1">
    <property type="entry name" value="CARNITINE MONOOXYGENASE REDUCTASE SUBUNIT"/>
    <property type="match status" value="1"/>
</dbReference>
<dbReference type="CDD" id="cd00207">
    <property type="entry name" value="fer2"/>
    <property type="match status" value="1"/>
</dbReference>
<dbReference type="PROSITE" id="PS51384">
    <property type="entry name" value="FAD_FR"/>
    <property type="match status" value="1"/>
</dbReference>
<keyword evidence="3" id="KW-0288">FMN</keyword>
<keyword evidence="12" id="KW-1185">Reference proteome</keyword>
<proteinExistence type="predicted"/>
<keyword evidence="4" id="KW-0001">2Fe-2S</keyword>
<keyword evidence="8" id="KW-0411">Iron-sulfur</keyword>
<evidence type="ECO:0000256" key="8">
    <source>
        <dbReference type="ARBA" id="ARBA00023014"/>
    </source>
</evidence>
<evidence type="ECO:0000256" key="6">
    <source>
        <dbReference type="ARBA" id="ARBA00023002"/>
    </source>
</evidence>
<dbReference type="CDD" id="cd06185">
    <property type="entry name" value="PDR_like"/>
    <property type="match status" value="1"/>
</dbReference>
<dbReference type="Pfam" id="PF00111">
    <property type="entry name" value="Fer2"/>
    <property type="match status" value="1"/>
</dbReference>
<dbReference type="SUPFAM" id="SSF52343">
    <property type="entry name" value="Ferredoxin reductase-like, C-terminal NADP-linked domain"/>
    <property type="match status" value="1"/>
</dbReference>
<dbReference type="EMBL" id="CP003093">
    <property type="protein sequence ID" value="AER56617.1"/>
    <property type="molecule type" value="Genomic_DNA"/>
</dbReference>
<dbReference type="PANTHER" id="PTHR47354">
    <property type="entry name" value="NADH OXIDOREDUCTASE HCR"/>
    <property type="match status" value="1"/>
</dbReference>
<keyword evidence="7" id="KW-0408">Iron</keyword>
<evidence type="ECO:0000256" key="2">
    <source>
        <dbReference type="ARBA" id="ARBA00022630"/>
    </source>
</evidence>
<dbReference type="GO" id="GO:0046872">
    <property type="term" value="F:metal ion binding"/>
    <property type="evidence" value="ECO:0007669"/>
    <property type="project" value="UniProtKB-KW"/>
</dbReference>
<dbReference type="InterPro" id="IPR050415">
    <property type="entry name" value="MRET"/>
</dbReference>
<dbReference type="InterPro" id="IPR017938">
    <property type="entry name" value="Riboflavin_synthase-like_b-brl"/>
</dbReference>
<keyword evidence="6" id="KW-0560">Oxidoreductase</keyword>
<evidence type="ECO:0000259" key="9">
    <source>
        <dbReference type="PROSITE" id="PS51085"/>
    </source>
</evidence>
<dbReference type="InterPro" id="IPR036010">
    <property type="entry name" value="2Fe-2S_ferredoxin-like_sf"/>
</dbReference>
<dbReference type="RefSeq" id="WP_014160793.1">
    <property type="nucleotide sequence ID" value="NC_016147.2"/>
</dbReference>
<dbReference type="GO" id="GO:0051537">
    <property type="term" value="F:2 iron, 2 sulfur cluster binding"/>
    <property type="evidence" value="ECO:0007669"/>
    <property type="project" value="UniProtKB-KW"/>
</dbReference>
<keyword evidence="5" id="KW-0479">Metal-binding</keyword>
<dbReference type="Gene3D" id="3.10.20.30">
    <property type="match status" value="1"/>
</dbReference>
<dbReference type="InterPro" id="IPR039261">
    <property type="entry name" value="FNR_nucleotide-bd"/>
</dbReference>
<evidence type="ECO:0000256" key="5">
    <source>
        <dbReference type="ARBA" id="ARBA00022723"/>
    </source>
</evidence>
<dbReference type="AlphaFoldDB" id="G7UNB3"/>
<feature type="domain" description="2Fe-2S ferredoxin-type" evidence="9">
    <location>
        <begin position="236"/>
        <end position="321"/>
    </location>
</feature>
<dbReference type="SUPFAM" id="SSF54292">
    <property type="entry name" value="2Fe-2S ferredoxin-like"/>
    <property type="match status" value="1"/>
</dbReference>
<dbReference type="STRING" id="1045855.DSC_09845"/>
<evidence type="ECO:0000313" key="12">
    <source>
        <dbReference type="Proteomes" id="UP000005870"/>
    </source>
</evidence>
<dbReference type="GO" id="GO:0016491">
    <property type="term" value="F:oxidoreductase activity"/>
    <property type="evidence" value="ECO:0007669"/>
    <property type="project" value="UniProtKB-KW"/>
</dbReference>
<dbReference type="Proteomes" id="UP000005870">
    <property type="component" value="Chromosome"/>
</dbReference>
<dbReference type="HOGENOM" id="CLU_003827_17_0_6"/>
<dbReference type="SUPFAM" id="SSF63380">
    <property type="entry name" value="Riboflavin synthase domain-like"/>
    <property type="match status" value="1"/>
</dbReference>
<dbReference type="PROSITE" id="PS51085">
    <property type="entry name" value="2FE2S_FER_2"/>
    <property type="match status" value="1"/>
</dbReference>
<evidence type="ECO:0000256" key="1">
    <source>
        <dbReference type="ARBA" id="ARBA00001917"/>
    </source>
</evidence>
<dbReference type="InterPro" id="IPR012675">
    <property type="entry name" value="Beta-grasp_dom_sf"/>
</dbReference>